<dbReference type="GO" id="GO:0005829">
    <property type="term" value="C:cytosol"/>
    <property type="evidence" value="ECO:0007669"/>
    <property type="project" value="TreeGrafter"/>
</dbReference>
<sequence>MNTFGRNFRCTTFGESHGPAMGAVIDGCPPGIPLAEADIQPYLDRRRPGKSALESGRQEADRVEILSGVFEGRTTGAPIALLVRNRDVRSEDYDALRDVFRPGHADYTWQAKYGLRDHRGGGRSSGRETLARVAAGAVAVRCLEPCGVTIRGRVLEVHGATDPAAMEAEIRAARDAGDSVGGIVEVTASGCPAGLGDPVFGKLDAAIAGAMMGIGAVKGIELGEGFGAARLFGSEMNDPITEAGFSSNRAGGVLGGISTGQDVVVRLAVKPTPSIRKAQRTVDITGKEREISVEGRHDPCIAPRIVPVAECMMALVVLDAMLEQAKYRGFGGEQGSPFREGF</sequence>
<comment type="cofactor">
    <cofactor evidence="7">
        <name>FMNH2</name>
        <dbReference type="ChEBI" id="CHEBI:57618"/>
    </cofactor>
    <text evidence="7">Reduced FMN (FMNH(2)).</text>
</comment>
<evidence type="ECO:0000256" key="1">
    <source>
        <dbReference type="ARBA" id="ARBA00005044"/>
    </source>
</evidence>
<dbReference type="RefSeq" id="WP_261597831.1">
    <property type="nucleotide sequence ID" value="NZ_VHLL01000005.1"/>
</dbReference>
<evidence type="ECO:0000256" key="5">
    <source>
        <dbReference type="ARBA" id="ARBA00023141"/>
    </source>
</evidence>
<dbReference type="SUPFAM" id="SSF103263">
    <property type="entry name" value="Chorismate synthase, AroC"/>
    <property type="match status" value="1"/>
</dbReference>
<dbReference type="PIRSF" id="PIRSF001456">
    <property type="entry name" value="Chorismate_synth"/>
    <property type="match status" value="1"/>
</dbReference>
<gene>
    <name evidence="7" type="primary">aroC</name>
    <name evidence="8" type="ORF">FKB36_09550</name>
</gene>
<feature type="binding site" evidence="7">
    <location>
        <position position="255"/>
    </location>
    <ligand>
        <name>FMN</name>
        <dbReference type="ChEBI" id="CHEBI:58210"/>
    </ligand>
</feature>
<keyword evidence="7" id="KW-0285">Flavoprotein</keyword>
<dbReference type="Pfam" id="PF01264">
    <property type="entry name" value="Chorismate_synt"/>
    <property type="match status" value="1"/>
</dbReference>
<dbReference type="Proteomes" id="UP001065682">
    <property type="component" value="Unassembled WGS sequence"/>
</dbReference>
<evidence type="ECO:0000256" key="2">
    <source>
        <dbReference type="ARBA" id="ARBA00008014"/>
    </source>
</evidence>
<dbReference type="EMBL" id="VHLL01000005">
    <property type="protein sequence ID" value="MCT8337719.1"/>
    <property type="molecule type" value="Genomic_DNA"/>
</dbReference>
<dbReference type="PROSITE" id="PS00789">
    <property type="entry name" value="CHORISMATE_SYNTHASE_3"/>
    <property type="match status" value="1"/>
</dbReference>
<dbReference type="PROSITE" id="PS00788">
    <property type="entry name" value="CHORISMATE_SYNTHASE_2"/>
    <property type="match status" value="1"/>
</dbReference>
<feature type="binding site" evidence="7">
    <location>
        <position position="296"/>
    </location>
    <ligand>
        <name>FMN</name>
        <dbReference type="ChEBI" id="CHEBI:58210"/>
    </ligand>
</feature>
<dbReference type="HAMAP" id="MF_00300">
    <property type="entry name" value="Chorismate_synth"/>
    <property type="match status" value="1"/>
</dbReference>
<name>A0A9E4ZM85_9EURY</name>
<evidence type="ECO:0000313" key="8">
    <source>
        <dbReference type="EMBL" id="MCT8337719.1"/>
    </source>
</evidence>
<keyword evidence="4 7" id="KW-0028">Amino-acid biosynthesis</keyword>
<keyword evidence="7" id="KW-0521">NADP</keyword>
<keyword evidence="7" id="KW-0274">FAD</keyword>
<comment type="function">
    <text evidence="7">Catalyzes the anti-1,4-elimination of the C-3 phosphate and the C-6 proR hydrogen from 5-enolpyruvylshikimate-3-phosphate (EPSP) to yield chorismate, which is the branch point compound that serves as the starting substrate for the three terminal pathways of aromatic amino acid biosynthesis. This reaction introduces a second double bond into the aromatic ring system.</text>
</comment>
<dbReference type="GO" id="GO:0009073">
    <property type="term" value="P:aromatic amino acid family biosynthetic process"/>
    <property type="evidence" value="ECO:0007669"/>
    <property type="project" value="UniProtKB-KW"/>
</dbReference>
<dbReference type="EC" id="4.2.3.5" evidence="3 7"/>
<dbReference type="InterPro" id="IPR000453">
    <property type="entry name" value="Chorismate_synth"/>
</dbReference>
<feature type="binding site" evidence="7">
    <location>
        <begin position="270"/>
        <end position="274"/>
    </location>
    <ligand>
        <name>FMN</name>
        <dbReference type="ChEBI" id="CHEBI:58210"/>
    </ligand>
</feature>
<evidence type="ECO:0000256" key="4">
    <source>
        <dbReference type="ARBA" id="ARBA00022605"/>
    </source>
</evidence>
<feature type="binding site" evidence="7">
    <location>
        <position position="46"/>
    </location>
    <ligand>
        <name>NADP(+)</name>
        <dbReference type="ChEBI" id="CHEBI:58349"/>
    </ligand>
</feature>
<dbReference type="CDD" id="cd07304">
    <property type="entry name" value="Chorismate_synthase"/>
    <property type="match status" value="1"/>
</dbReference>
<dbReference type="AlphaFoldDB" id="A0A9E4ZM85"/>
<protein>
    <recommendedName>
        <fullName evidence="3 7">Chorismate synthase</fullName>
        <shortName evidence="7">CS</shortName>
        <ecNumber evidence="3 7">4.2.3.5</ecNumber>
    </recommendedName>
    <alternativeName>
        <fullName evidence="7">5-enolpyruvylshikimate-3-phosphate phospholyase</fullName>
    </alternativeName>
</protein>
<accession>A0A9E4ZM85</accession>
<evidence type="ECO:0000256" key="7">
    <source>
        <dbReference type="HAMAP-Rule" id="MF_00300"/>
    </source>
</evidence>
<evidence type="ECO:0000256" key="3">
    <source>
        <dbReference type="ARBA" id="ARBA00013036"/>
    </source>
</evidence>
<feature type="binding site" evidence="7">
    <location>
        <begin position="123"/>
        <end position="125"/>
    </location>
    <ligand>
        <name>FMN</name>
        <dbReference type="ChEBI" id="CHEBI:58210"/>
    </ligand>
</feature>
<dbReference type="PANTHER" id="PTHR21085:SF0">
    <property type="entry name" value="CHORISMATE SYNTHASE"/>
    <property type="match status" value="1"/>
</dbReference>
<proteinExistence type="inferred from homology"/>
<keyword evidence="5 7" id="KW-0057">Aromatic amino acid biosynthesis</keyword>
<evidence type="ECO:0000313" key="9">
    <source>
        <dbReference type="Proteomes" id="UP001065682"/>
    </source>
</evidence>
<keyword evidence="6 7" id="KW-0456">Lyase</keyword>
<comment type="caution">
    <text evidence="7">Lacks conserved residue(s) required for the propagation of feature annotation.</text>
</comment>
<dbReference type="Gene3D" id="3.60.150.10">
    <property type="entry name" value="Chorismate synthase AroC"/>
    <property type="match status" value="2"/>
</dbReference>
<dbReference type="GO" id="GO:0009423">
    <property type="term" value="P:chorismate biosynthetic process"/>
    <property type="evidence" value="ECO:0007669"/>
    <property type="project" value="UniProtKB-UniRule"/>
</dbReference>
<reference evidence="8" key="1">
    <citation type="submission" date="2019-06" db="EMBL/GenBank/DDBJ databases">
        <title>Methanoculleus strain from Tamsui River, Taipei, Taiwan.</title>
        <authorList>
            <person name="You Y.-T."/>
            <person name="Chen S.-C."/>
            <person name="Lai S.-J."/>
            <person name="Lee Y.-C."/>
            <person name="Lai M.-C."/>
        </authorList>
    </citation>
    <scope>NUCLEOTIDE SEQUENCE</scope>
    <source>
        <strain evidence="8">Afa-1</strain>
    </source>
</reference>
<keyword evidence="7" id="KW-0288">FMN</keyword>
<keyword evidence="9" id="KW-1185">Reference proteome</keyword>
<dbReference type="GO" id="GO:0004107">
    <property type="term" value="F:chorismate synthase activity"/>
    <property type="evidence" value="ECO:0007669"/>
    <property type="project" value="UniProtKB-UniRule"/>
</dbReference>
<dbReference type="PANTHER" id="PTHR21085">
    <property type="entry name" value="CHORISMATE SYNTHASE"/>
    <property type="match status" value="1"/>
</dbReference>
<dbReference type="PROSITE" id="PS00787">
    <property type="entry name" value="CHORISMATE_SYNTHASE_1"/>
    <property type="match status" value="1"/>
</dbReference>
<comment type="caution">
    <text evidence="8">The sequence shown here is derived from an EMBL/GenBank/DDBJ whole genome shotgun (WGS) entry which is preliminary data.</text>
</comment>
<comment type="catalytic activity">
    <reaction evidence="7">
        <text>5-O-(1-carboxyvinyl)-3-phosphoshikimate = chorismate + phosphate</text>
        <dbReference type="Rhea" id="RHEA:21020"/>
        <dbReference type="ChEBI" id="CHEBI:29748"/>
        <dbReference type="ChEBI" id="CHEBI:43474"/>
        <dbReference type="ChEBI" id="CHEBI:57701"/>
        <dbReference type="EC" id="4.2.3.5"/>
    </reaction>
</comment>
<organism evidence="8 9">
    <name type="scientific">Methanoculleus formosensis</name>
    <dbReference type="NCBI Taxonomy" id="2590886"/>
    <lineage>
        <taxon>Archaea</taxon>
        <taxon>Methanobacteriati</taxon>
        <taxon>Methanobacteriota</taxon>
        <taxon>Stenosarchaea group</taxon>
        <taxon>Methanomicrobia</taxon>
        <taxon>Methanomicrobiales</taxon>
        <taxon>Methanomicrobiaceae</taxon>
        <taxon>Methanoculleus</taxon>
    </lineage>
</organism>
<dbReference type="GO" id="GO:0010181">
    <property type="term" value="F:FMN binding"/>
    <property type="evidence" value="ECO:0007669"/>
    <property type="project" value="TreeGrafter"/>
</dbReference>
<comment type="pathway">
    <text evidence="1 7">Metabolic intermediate biosynthesis; chorismate biosynthesis; chorismate from D-erythrose 4-phosphate and phosphoenolpyruvate: step 7/7.</text>
</comment>
<dbReference type="InterPro" id="IPR035904">
    <property type="entry name" value="Chorismate_synth_AroC_sf"/>
</dbReference>
<comment type="similarity">
    <text evidence="2 7">Belongs to the chorismate synthase family.</text>
</comment>
<dbReference type="InterPro" id="IPR020541">
    <property type="entry name" value="Chorismate_synthase_CS"/>
</dbReference>
<dbReference type="GO" id="GO:0008652">
    <property type="term" value="P:amino acid biosynthetic process"/>
    <property type="evidence" value="ECO:0007669"/>
    <property type="project" value="UniProtKB-KW"/>
</dbReference>
<evidence type="ECO:0000256" key="6">
    <source>
        <dbReference type="ARBA" id="ARBA00023239"/>
    </source>
</evidence>